<keyword evidence="2" id="KW-0812">Transmembrane</keyword>
<comment type="caution">
    <text evidence="3">The sequence shown here is derived from an EMBL/GenBank/DDBJ whole genome shotgun (WGS) entry which is preliminary data.</text>
</comment>
<name>R4XET2_TAPDE</name>
<evidence type="ECO:0008006" key="5">
    <source>
        <dbReference type="Google" id="ProtNLM"/>
    </source>
</evidence>
<evidence type="ECO:0000313" key="3">
    <source>
        <dbReference type="EMBL" id="CCG84367.1"/>
    </source>
</evidence>
<accession>R4XET2</accession>
<evidence type="ECO:0000256" key="2">
    <source>
        <dbReference type="SAM" id="Phobius"/>
    </source>
</evidence>
<dbReference type="STRING" id="1097556.R4XET2"/>
<proteinExistence type="predicted"/>
<keyword evidence="2" id="KW-0472">Membrane</keyword>
<keyword evidence="2" id="KW-1133">Transmembrane helix</keyword>
<gene>
    <name evidence="3" type="ORF">TAPDE_004817</name>
</gene>
<dbReference type="VEuPathDB" id="FungiDB:TAPDE_004817"/>
<reference evidence="3 4" key="1">
    <citation type="journal article" date="2013" name="MBio">
        <title>Genome sequencing of the plant pathogen Taphrina deformans, the causal agent of peach leaf curl.</title>
        <authorList>
            <person name="Cisse O.H."/>
            <person name="Almeida J.M.G.C.F."/>
            <person name="Fonseca A."/>
            <person name="Kumar A.A."/>
            <person name="Salojaervi J."/>
            <person name="Overmyer K."/>
            <person name="Hauser P.M."/>
            <person name="Pagni M."/>
        </authorList>
    </citation>
    <scope>NUCLEOTIDE SEQUENCE [LARGE SCALE GENOMIC DNA]</scope>
    <source>
        <strain evidence="4">PYCC 5710 / ATCC 11124 / CBS 356.35 / IMI 108563 / JCM 9778 / NBRC 8474</strain>
    </source>
</reference>
<dbReference type="Proteomes" id="UP000013776">
    <property type="component" value="Unassembled WGS sequence"/>
</dbReference>
<dbReference type="PANTHER" id="PTHR28110:SF1">
    <property type="entry name" value="TRANSMEMBRANE PROTEIN"/>
    <property type="match status" value="1"/>
</dbReference>
<evidence type="ECO:0000256" key="1">
    <source>
        <dbReference type="SAM" id="MobiDB-lite"/>
    </source>
</evidence>
<dbReference type="eggNOG" id="KOG4533">
    <property type="taxonomic scope" value="Eukaryota"/>
</dbReference>
<protein>
    <recommendedName>
        <fullName evidence="5">DUF218 domain-containing protein</fullName>
    </recommendedName>
</protein>
<dbReference type="GO" id="GO:0005737">
    <property type="term" value="C:cytoplasm"/>
    <property type="evidence" value="ECO:0007669"/>
    <property type="project" value="TreeGrafter"/>
</dbReference>
<dbReference type="PANTHER" id="PTHR28110">
    <property type="entry name" value="TRANSMEMBRANE PROTEIN"/>
    <property type="match status" value="1"/>
</dbReference>
<organism evidence="3 4">
    <name type="scientific">Taphrina deformans (strain PYCC 5710 / ATCC 11124 / CBS 356.35 / IMI 108563 / JCM 9778 / NBRC 8474)</name>
    <name type="common">Peach leaf curl fungus</name>
    <name type="synonym">Lalaria deformans</name>
    <dbReference type="NCBI Taxonomy" id="1097556"/>
    <lineage>
        <taxon>Eukaryota</taxon>
        <taxon>Fungi</taxon>
        <taxon>Dikarya</taxon>
        <taxon>Ascomycota</taxon>
        <taxon>Taphrinomycotina</taxon>
        <taxon>Taphrinomycetes</taxon>
        <taxon>Taphrinales</taxon>
        <taxon>Taphrinaceae</taxon>
        <taxon>Taphrina</taxon>
    </lineage>
</organism>
<keyword evidence="4" id="KW-1185">Reference proteome</keyword>
<feature type="transmembrane region" description="Helical" evidence="2">
    <location>
        <begin position="35"/>
        <end position="53"/>
    </location>
</feature>
<evidence type="ECO:0000313" key="4">
    <source>
        <dbReference type="Proteomes" id="UP000013776"/>
    </source>
</evidence>
<dbReference type="OrthoDB" id="4347at2759"/>
<sequence length="327" mass="36498">MSKPPTISLPFTTYDTSPTKSRFNFLSGSRLRNRALAFAVAIGAFTLCVVLLRRTALQDALPREASQSTSSGSQTSSNTMFTGAETKYPNTNHLIMVAGHAVWLGGQGYQNDSDWFLESRQSGQGSTLAEHVRYGAQLANKTPQSLLIFSGGNTREFAGARTESQSYAELLEFMARTDSTLATAHVTTEEFARDSFENLLFSIARFYEIVGRYPQAITVIGFQFKKQRFRDVHRKALGFSVDKFTYHGIDPPGLDRTTSNVEIENTRSAWEKDLYGCQNENLLAKKKSRNPYRRRHGYELSNPAIATLLTYCPRNGATVFPGKLPWA</sequence>
<dbReference type="InterPro" id="IPR055323">
    <property type="entry name" value="C57A10.07/YOR238W"/>
</dbReference>
<feature type="compositionally biased region" description="Low complexity" evidence="1">
    <location>
        <begin position="66"/>
        <end position="77"/>
    </location>
</feature>
<dbReference type="EMBL" id="CAHR02000228">
    <property type="protein sequence ID" value="CCG84367.1"/>
    <property type="molecule type" value="Genomic_DNA"/>
</dbReference>
<dbReference type="AlphaFoldDB" id="R4XET2"/>
<feature type="region of interest" description="Disordered" evidence="1">
    <location>
        <begin position="62"/>
        <end position="84"/>
    </location>
</feature>